<feature type="chain" id="PRO_5038731137" evidence="4">
    <location>
        <begin position="28"/>
        <end position="991"/>
    </location>
</feature>
<keyword evidence="1 4" id="KW-0732">Signal</keyword>
<dbReference type="Proteomes" id="UP000064514">
    <property type="component" value="Unassembled WGS sequence"/>
</dbReference>
<feature type="signal peptide" evidence="4">
    <location>
        <begin position="1"/>
        <end position="27"/>
    </location>
</feature>
<evidence type="ECO:0000313" key="6">
    <source>
        <dbReference type="EMBL" id="GAP04077.1"/>
    </source>
</evidence>
<dbReference type="PROSITE" id="PS51170">
    <property type="entry name" value="CW"/>
    <property type="match status" value="1"/>
</dbReference>
<evidence type="ECO:0000256" key="2">
    <source>
        <dbReference type="ARBA" id="ARBA00022737"/>
    </source>
</evidence>
<evidence type="ECO:0000259" key="5">
    <source>
        <dbReference type="Pfam" id="PF13472"/>
    </source>
</evidence>
<dbReference type="Pfam" id="PF19258">
    <property type="entry name" value="KxYKxGKxW_sig"/>
    <property type="match status" value="1"/>
</dbReference>
<gene>
    <name evidence="6" type="ORF">FTRO_0030170</name>
</gene>
<feature type="domain" description="SGNH hydrolase-type esterase" evidence="5">
    <location>
        <begin position="486"/>
        <end position="661"/>
    </location>
</feature>
<dbReference type="Gene3D" id="2.10.270.10">
    <property type="entry name" value="Cholin Binding"/>
    <property type="match status" value="7"/>
</dbReference>
<sequence>MRFKMYKSGKYWAVGSLLTAGLFGALAVQSNNVSADDNGSGSSLVSSSPSASVVADNPSTVANGITKNDQGFVNYVDGTKQTNAWDQTNTYYFGADGQAVSGLQTINGKQYYFGDDQTYKVRKNTEVTVNNQTYTADQNGILTAKNGLEKNQNGYIDYVNGVKQTNAWDQTNTYYFGADGQAVSGLQTIGGKQYYFGDDQTYTVRKSIEVTVNNQTYTADQNGVLTAKNGLEKNQNGYVDYVNGVKQTNAWDQTNTYYFGVDGQAVSGLQTIGGKQYYFGDDQTYTVRKNTEVTVNNQTYTADPNGILTAKNGLEKNQNGYVDYVNGVKQTNAWDQTNTYYFGVDGQAVSGLQTIGGKQYYFGDDQTYTVRKNMDITFADTTYTSASDGSLSLKNGVFTNAEGLIDYQNGLLQKNTWVVNQGSTYYFGSDSQAVSGLQSINGSQYFFGDNQSYQLQVSFDMKINNVTYHADKSGRLTPKNGVIWGFGDSTTVGWNSYNDGSQSYDSYAAQDLDKLYLNTSAHSGTQIGNDMSWMVDEAIKSASYSTATDIVIGMGVNDINYGGTSPLNTIIQIYQDSIRRLHEANPNIRIYILLPQGDYLNGKNNDTIGPGGFSMNQLRAALTQVGNNLGITVINAGVVTDENHATTLPDGVHPTNATYQAIGTKIAQAMQANPNNTYQANYQNYSLGTVSGYYNTLAGYEWLENGQVYTGFQKYYGAYYWFNNGVRDANSWHQAWGNTYYVGGDGRSVQGFQTIDGNLYYFGNDGSFTLRMDKAFSVNGLNYFADDRGIVKVVMTGTGYLYDGSEYNGGYRWYDNGQLYTGFRFYMGTYYWFVDGVRQNEGWRTAWGYKYWTDTNGRAVQGLQIIDGKQYYFGDDGTYYARENQMVMLGNQEYKANGDGILQPWSGYVYDASSYNGGYRWYENGQLYTGFRYYMGTYYWFVDGVRQNEGWRSAWGYKYWTDANGRAVQGLQIIDGHSYNFGNDGTYFLRG</sequence>
<dbReference type="NCBIfam" id="TIGR03715">
    <property type="entry name" value="KxYKxGKxW"/>
    <property type="match status" value="1"/>
</dbReference>
<dbReference type="CDD" id="cd00229">
    <property type="entry name" value="SGNH_hydrolase"/>
    <property type="match status" value="1"/>
</dbReference>
<keyword evidence="2" id="KW-0677">Repeat</keyword>
<dbReference type="Pfam" id="PF13472">
    <property type="entry name" value="Lipase_GDSL_2"/>
    <property type="match status" value="1"/>
</dbReference>
<reference evidence="6" key="1">
    <citation type="journal article" date="2015" name="BMC Genomics">
        <title>Comparative genomics of Fructobacillus spp. and Leuconostoc spp. reveals niche-specific evolution of Fructobacillus spp.</title>
        <authorList>
            <person name="Endo A."/>
            <person name="Tanizawa Y."/>
            <person name="Tanaka N."/>
            <person name="Maeno S."/>
            <person name="Kumar H."/>
            <person name="Shiwa Y."/>
            <person name="Okada S."/>
            <person name="Yoshikawa H."/>
            <person name="Dicks L."/>
            <person name="Nakagawa J."/>
            <person name="Arita M."/>
        </authorList>
    </citation>
    <scope>NUCLEOTIDE SEQUENCE [LARGE SCALE GENOMIC DNA]</scope>
    <source>
        <strain evidence="6">F214-1</strain>
    </source>
</reference>
<dbReference type="AlphaFoldDB" id="A0A3F3H236"/>
<dbReference type="Gene3D" id="3.40.50.1110">
    <property type="entry name" value="SGNH hydrolase"/>
    <property type="match status" value="1"/>
</dbReference>
<protein>
    <submittedName>
        <fullName evidence="6">Cell wall-binding repeat protein</fullName>
    </submittedName>
</protein>
<evidence type="ECO:0000256" key="3">
    <source>
        <dbReference type="PROSITE-ProRule" id="PRU00591"/>
    </source>
</evidence>
<dbReference type="InterPro" id="IPR018337">
    <property type="entry name" value="Cell_wall/Cho-bd_repeat"/>
</dbReference>
<name>A0A3F3H236_9LACO</name>
<dbReference type="InterPro" id="IPR022263">
    <property type="entry name" value="KxYKxGKxW"/>
</dbReference>
<dbReference type="InterPro" id="IPR013830">
    <property type="entry name" value="SGNH_hydro"/>
</dbReference>
<dbReference type="SUPFAM" id="SSF69360">
    <property type="entry name" value="Cell wall binding repeat"/>
    <property type="match status" value="5"/>
</dbReference>
<feature type="repeat" description="Cell wall-binding" evidence="3">
    <location>
        <begin position="749"/>
        <end position="768"/>
    </location>
</feature>
<accession>A0A3F3H236</accession>
<organism evidence="6">
    <name type="scientific">Fructobacillus tropaeoli</name>
    <dbReference type="NCBI Taxonomy" id="709323"/>
    <lineage>
        <taxon>Bacteria</taxon>
        <taxon>Bacillati</taxon>
        <taxon>Bacillota</taxon>
        <taxon>Bacilli</taxon>
        <taxon>Lactobacillales</taxon>
        <taxon>Lactobacillaceae</taxon>
        <taxon>Fructobacillus</taxon>
    </lineage>
</organism>
<dbReference type="InterPro" id="IPR036514">
    <property type="entry name" value="SGNH_hydro_sf"/>
</dbReference>
<dbReference type="SUPFAM" id="SSF52266">
    <property type="entry name" value="SGNH hydrolase"/>
    <property type="match status" value="1"/>
</dbReference>
<evidence type="ECO:0000256" key="1">
    <source>
        <dbReference type="ARBA" id="ARBA00022729"/>
    </source>
</evidence>
<evidence type="ECO:0000256" key="4">
    <source>
        <dbReference type="SAM" id="SignalP"/>
    </source>
</evidence>
<dbReference type="EMBL" id="DF968080">
    <property type="protein sequence ID" value="GAP04077.1"/>
    <property type="molecule type" value="Genomic_DNA"/>
</dbReference>
<proteinExistence type="predicted"/>
<dbReference type="STRING" id="709323.GCA_001047135_00619"/>
<dbReference type="RefSeq" id="WP_059393533.1">
    <property type="nucleotide sequence ID" value="NZ_DF968080.1"/>
</dbReference>